<name>A0A034WGE9_BACDO</name>
<dbReference type="AlphaFoldDB" id="A0A034WGE9"/>
<proteinExistence type="predicted"/>
<sequence>RWQSFDQSRKRPISAASWPPIGDYMFTPHSRGQHLVKRTLLTALSFALVALLTTHMRCVGKNSKFPAILPGRSVHPPSADPPGHIYWATILFGRLYPACLL</sequence>
<protein>
    <submittedName>
        <fullName evidence="1">Uncharacterized protein</fullName>
    </submittedName>
</protein>
<accession>A0A034WGE9</accession>
<evidence type="ECO:0000313" key="1">
    <source>
        <dbReference type="EMBL" id="JAC53412.1"/>
    </source>
</evidence>
<feature type="non-terminal residue" evidence="1">
    <location>
        <position position="1"/>
    </location>
</feature>
<dbReference type="EMBL" id="GAKP01005540">
    <property type="protein sequence ID" value="JAC53412.1"/>
    <property type="molecule type" value="Transcribed_RNA"/>
</dbReference>
<reference evidence="1" key="1">
    <citation type="journal article" date="2014" name="BMC Genomics">
        <title>Characterizing the developmental transcriptome of the oriental fruit fly, Bactrocera dorsalis (Diptera: Tephritidae) through comparative genomic analysis with Drosophila melanogaster utilizing modENCODE datasets.</title>
        <authorList>
            <person name="Geib S.M."/>
            <person name="Calla B."/>
            <person name="Hall B."/>
            <person name="Hou S."/>
            <person name="Manoukis N.C."/>
        </authorList>
    </citation>
    <scope>NUCLEOTIDE SEQUENCE</scope>
    <source>
        <strain evidence="1">Punador</strain>
    </source>
</reference>
<organism evidence="1">
    <name type="scientific">Bactrocera dorsalis</name>
    <name type="common">Oriental fruit fly</name>
    <name type="synonym">Dacus dorsalis</name>
    <dbReference type="NCBI Taxonomy" id="27457"/>
    <lineage>
        <taxon>Eukaryota</taxon>
        <taxon>Metazoa</taxon>
        <taxon>Ecdysozoa</taxon>
        <taxon>Arthropoda</taxon>
        <taxon>Hexapoda</taxon>
        <taxon>Insecta</taxon>
        <taxon>Pterygota</taxon>
        <taxon>Neoptera</taxon>
        <taxon>Endopterygota</taxon>
        <taxon>Diptera</taxon>
        <taxon>Brachycera</taxon>
        <taxon>Muscomorpha</taxon>
        <taxon>Tephritoidea</taxon>
        <taxon>Tephritidae</taxon>
        <taxon>Bactrocera</taxon>
        <taxon>Bactrocera</taxon>
    </lineage>
</organism>